<keyword evidence="2" id="KW-1185">Reference proteome</keyword>
<proteinExistence type="predicted"/>
<dbReference type="Proteomes" id="UP000296352">
    <property type="component" value="Chromosome"/>
</dbReference>
<protein>
    <submittedName>
        <fullName evidence="1">Uncharacterized protein</fullName>
    </submittedName>
</protein>
<dbReference type="AlphaFoldDB" id="A0A4P7QIL6"/>
<dbReference type="KEGG" id="cee:CENDO_08380"/>
<evidence type="ECO:0000313" key="2">
    <source>
        <dbReference type="Proteomes" id="UP000296352"/>
    </source>
</evidence>
<name>A0A4P7QIL6_9CORY</name>
<sequence>MSSDPFTTGSAPEPTPPGALWTFRGGRLMDAAENTVAQLSRPHATITTEAGLWHVAKAGSLMKFGLKATPGPLAIRQTTFSVNELECETPEATLALTRVRRTGHGRDRIITRKDSGGQQKYDEPIGFIRVHGDGEVRIEFTDAGQAPSTEAIALIALAVDQIDGKGATAVRI</sequence>
<organism evidence="1 2">
    <name type="scientific">Corynebacterium endometrii</name>
    <dbReference type="NCBI Taxonomy" id="2488819"/>
    <lineage>
        <taxon>Bacteria</taxon>
        <taxon>Bacillati</taxon>
        <taxon>Actinomycetota</taxon>
        <taxon>Actinomycetes</taxon>
        <taxon>Mycobacteriales</taxon>
        <taxon>Corynebacteriaceae</taxon>
        <taxon>Corynebacterium</taxon>
    </lineage>
</organism>
<gene>
    <name evidence="1" type="ORF">CENDO_08380</name>
</gene>
<reference evidence="1 2" key="1">
    <citation type="submission" date="2019-04" db="EMBL/GenBank/DDBJ databases">
        <title>Corynebacterium endometrii sp. nov., isolated from the uterus of a cow with endometritis.</title>
        <authorList>
            <person name="Ballas P."/>
            <person name="Ruckert C."/>
            <person name="Wagener K."/>
            <person name="Drillich M."/>
            <person name="Kaempfer P."/>
            <person name="Busse H.-J."/>
            <person name="Ehling-Schulz M."/>
        </authorList>
    </citation>
    <scope>NUCLEOTIDE SEQUENCE [LARGE SCALE GENOMIC DNA]</scope>
    <source>
        <strain evidence="1 2">LMM-1653</strain>
    </source>
</reference>
<dbReference type="RefSeq" id="WP_136141606.1">
    <property type="nucleotide sequence ID" value="NZ_CP039247.1"/>
</dbReference>
<accession>A0A4P7QIL6</accession>
<evidence type="ECO:0000313" key="1">
    <source>
        <dbReference type="EMBL" id="QCB28946.1"/>
    </source>
</evidence>
<dbReference type="EMBL" id="CP039247">
    <property type="protein sequence ID" value="QCB28946.1"/>
    <property type="molecule type" value="Genomic_DNA"/>
</dbReference>